<comment type="caution">
    <text evidence="3">The sequence shown here is derived from an EMBL/GenBank/DDBJ whole genome shotgun (WGS) entry which is preliminary data.</text>
</comment>
<evidence type="ECO:0000313" key="4">
    <source>
        <dbReference type="Proteomes" id="UP000799776"/>
    </source>
</evidence>
<feature type="compositionally biased region" description="Low complexity" evidence="1">
    <location>
        <begin position="128"/>
        <end position="143"/>
    </location>
</feature>
<organism evidence="3 4">
    <name type="scientific">Saccharata proteae CBS 121410</name>
    <dbReference type="NCBI Taxonomy" id="1314787"/>
    <lineage>
        <taxon>Eukaryota</taxon>
        <taxon>Fungi</taxon>
        <taxon>Dikarya</taxon>
        <taxon>Ascomycota</taxon>
        <taxon>Pezizomycotina</taxon>
        <taxon>Dothideomycetes</taxon>
        <taxon>Dothideomycetes incertae sedis</taxon>
        <taxon>Botryosphaeriales</taxon>
        <taxon>Saccharataceae</taxon>
        <taxon>Saccharata</taxon>
    </lineage>
</organism>
<proteinExistence type="predicted"/>
<feature type="domain" description="Copper-fist" evidence="2">
    <location>
        <begin position="13"/>
        <end position="38"/>
    </location>
</feature>
<feature type="region of interest" description="Disordered" evidence="1">
    <location>
        <begin position="122"/>
        <end position="165"/>
    </location>
</feature>
<dbReference type="SUPFAM" id="SSF57879">
    <property type="entry name" value="Zinc domain conserved in yeast copper-regulated transcription factors"/>
    <property type="match status" value="1"/>
</dbReference>
<dbReference type="GO" id="GO:0005507">
    <property type="term" value="F:copper ion binding"/>
    <property type="evidence" value="ECO:0007669"/>
    <property type="project" value="InterPro"/>
</dbReference>
<dbReference type="Gene3D" id="3.90.430.10">
    <property type="entry name" value="Copper fist DNA-binding domain"/>
    <property type="match status" value="1"/>
</dbReference>
<dbReference type="Proteomes" id="UP000799776">
    <property type="component" value="Unassembled WGS sequence"/>
</dbReference>
<sequence length="235" mass="25803">MPWVETPSGEKKKVACGPCIRGHRSTTCQHKDRVLLELPSSAGQMQLREIRRKLYDTEHTEKGTAPVVDVTAFVAPPANASSGVQKTKHKKSVSRNPAAIDKAIKAGDEGENQFQIQAAKPCCGPKTSAAAPRARPSISDPASGLNSPSVETPENSRHSPASNNTKALRLQMPTPANNRIHHQIRDMAIKRYPSIRPPILLRNTQKTAIMPMGQGFRRMDSFHLCQPMRCRTTMA</sequence>
<keyword evidence="4" id="KW-1185">Reference proteome</keyword>
<dbReference type="GO" id="GO:0005634">
    <property type="term" value="C:nucleus"/>
    <property type="evidence" value="ECO:0007669"/>
    <property type="project" value="InterPro"/>
</dbReference>
<evidence type="ECO:0000313" key="3">
    <source>
        <dbReference type="EMBL" id="KAF2087379.1"/>
    </source>
</evidence>
<dbReference type="SMART" id="SM00412">
    <property type="entry name" value="Cu_FIST"/>
    <property type="match status" value="1"/>
</dbReference>
<dbReference type="InterPro" id="IPR036395">
    <property type="entry name" value="Cu_fist_DNA-bd_dom_sf"/>
</dbReference>
<dbReference type="GO" id="GO:0003700">
    <property type="term" value="F:DNA-binding transcription factor activity"/>
    <property type="evidence" value="ECO:0007669"/>
    <property type="project" value="InterPro"/>
</dbReference>
<protein>
    <recommendedName>
        <fullName evidence="2">Copper-fist domain-containing protein</fullName>
    </recommendedName>
</protein>
<dbReference type="InterPro" id="IPR001083">
    <property type="entry name" value="Cu_fist_DNA-bd_dom"/>
</dbReference>
<accession>A0A9P4HWM2</accession>
<feature type="compositionally biased region" description="Polar residues" evidence="1">
    <location>
        <begin position="144"/>
        <end position="165"/>
    </location>
</feature>
<name>A0A9P4HWM2_9PEZI</name>
<dbReference type="PROSITE" id="PS50073">
    <property type="entry name" value="COPPER_FIST_2"/>
    <property type="match status" value="1"/>
</dbReference>
<dbReference type="OrthoDB" id="5600085at2759"/>
<dbReference type="EMBL" id="ML978720">
    <property type="protein sequence ID" value="KAF2087379.1"/>
    <property type="molecule type" value="Genomic_DNA"/>
</dbReference>
<dbReference type="GO" id="GO:0003677">
    <property type="term" value="F:DNA binding"/>
    <property type="evidence" value="ECO:0007669"/>
    <property type="project" value="InterPro"/>
</dbReference>
<dbReference type="AlphaFoldDB" id="A0A9P4HWM2"/>
<reference evidence="3" key="1">
    <citation type="journal article" date="2020" name="Stud. Mycol.">
        <title>101 Dothideomycetes genomes: a test case for predicting lifestyles and emergence of pathogens.</title>
        <authorList>
            <person name="Haridas S."/>
            <person name="Albert R."/>
            <person name="Binder M."/>
            <person name="Bloem J."/>
            <person name="Labutti K."/>
            <person name="Salamov A."/>
            <person name="Andreopoulos B."/>
            <person name="Baker S."/>
            <person name="Barry K."/>
            <person name="Bills G."/>
            <person name="Bluhm B."/>
            <person name="Cannon C."/>
            <person name="Castanera R."/>
            <person name="Culley D."/>
            <person name="Daum C."/>
            <person name="Ezra D."/>
            <person name="Gonzalez J."/>
            <person name="Henrissat B."/>
            <person name="Kuo A."/>
            <person name="Liang C."/>
            <person name="Lipzen A."/>
            <person name="Lutzoni F."/>
            <person name="Magnuson J."/>
            <person name="Mondo S."/>
            <person name="Nolan M."/>
            <person name="Ohm R."/>
            <person name="Pangilinan J."/>
            <person name="Park H.-J."/>
            <person name="Ramirez L."/>
            <person name="Alfaro M."/>
            <person name="Sun H."/>
            <person name="Tritt A."/>
            <person name="Yoshinaga Y."/>
            <person name="Zwiers L.-H."/>
            <person name="Turgeon B."/>
            <person name="Goodwin S."/>
            <person name="Spatafora J."/>
            <person name="Crous P."/>
            <person name="Grigoriev I."/>
        </authorList>
    </citation>
    <scope>NUCLEOTIDE SEQUENCE</scope>
    <source>
        <strain evidence="3">CBS 121410</strain>
    </source>
</reference>
<evidence type="ECO:0000256" key="1">
    <source>
        <dbReference type="SAM" id="MobiDB-lite"/>
    </source>
</evidence>
<dbReference type="SMART" id="SM01090">
    <property type="entry name" value="Copper-fist"/>
    <property type="match status" value="1"/>
</dbReference>
<dbReference type="Pfam" id="PF00649">
    <property type="entry name" value="Copper-fist"/>
    <property type="match status" value="1"/>
</dbReference>
<evidence type="ECO:0000259" key="2">
    <source>
        <dbReference type="PROSITE" id="PS50073"/>
    </source>
</evidence>
<gene>
    <name evidence="3" type="ORF">K490DRAFT_56986</name>
</gene>